<dbReference type="InterPro" id="IPR016181">
    <property type="entry name" value="Acyl_CoA_acyltransferase"/>
</dbReference>
<dbReference type="GO" id="GO:0016746">
    <property type="term" value="F:acyltransferase activity"/>
    <property type="evidence" value="ECO:0007669"/>
    <property type="project" value="UniProtKB-KW"/>
</dbReference>
<organism evidence="2 3">
    <name type="scientific">Rossellomorea oryzaecorticis</name>
    <dbReference type="NCBI Taxonomy" id="1396505"/>
    <lineage>
        <taxon>Bacteria</taxon>
        <taxon>Bacillati</taxon>
        <taxon>Bacillota</taxon>
        <taxon>Bacilli</taxon>
        <taxon>Bacillales</taxon>
        <taxon>Bacillaceae</taxon>
        <taxon>Rossellomorea</taxon>
    </lineage>
</organism>
<dbReference type="EC" id="2.3.1.-" evidence="2"/>
<dbReference type="RefSeq" id="WP_341981658.1">
    <property type="nucleotide sequence ID" value="NZ_JBBYAF010000009.1"/>
</dbReference>
<keyword evidence="3" id="KW-1185">Reference proteome</keyword>
<keyword evidence="2" id="KW-0808">Transferase</keyword>
<protein>
    <submittedName>
        <fullName evidence="2">GNAT family N-acetyltransferase</fullName>
        <ecNumber evidence="2">2.3.1.-</ecNumber>
    </submittedName>
</protein>
<evidence type="ECO:0000313" key="2">
    <source>
        <dbReference type="EMBL" id="MEL3971901.1"/>
    </source>
</evidence>
<reference evidence="2 3" key="1">
    <citation type="submission" date="2024-04" db="EMBL/GenBank/DDBJ databases">
        <title>Bacillus oryzaecorticis sp. nov., a moderately halophilic bacterium isolated from rice husks.</title>
        <authorList>
            <person name="Zhu H.-S."/>
        </authorList>
    </citation>
    <scope>NUCLEOTIDE SEQUENCE [LARGE SCALE GENOMIC DNA]</scope>
    <source>
        <strain evidence="2 3">ZC255</strain>
    </source>
</reference>
<dbReference type="Proteomes" id="UP001389717">
    <property type="component" value="Unassembled WGS sequence"/>
</dbReference>
<dbReference type="SUPFAM" id="SSF55729">
    <property type="entry name" value="Acyl-CoA N-acyltransferases (Nat)"/>
    <property type="match status" value="1"/>
</dbReference>
<gene>
    <name evidence="2" type="ORF">AAEO50_06400</name>
</gene>
<keyword evidence="2" id="KW-0012">Acyltransferase</keyword>
<sequence length="245" mass="28228">MKAGLLEKIKIIKGEGFVTIEDTNHLTNKEFNDFIPFFMNLPYVKTAKNVNILVDSKFNNEVDIMLEEYGFRLHDENLSVYKDLNESSEQISDFSLKDLENISINEFKRVWEESMKGSLNSPSSLTMEEQMRSVEVELGPRYKRSCMVACENNQPIGVVIPHIEPGTLKEGRLFYFGLIPEERGKGKSLPLHQHALNVLKNVFKAEYYIGSTSRNNVPMVKTFEHNGCSVLTRNRVYKKNYEAFN</sequence>
<dbReference type="InterPro" id="IPR000182">
    <property type="entry name" value="GNAT_dom"/>
</dbReference>
<dbReference type="EMBL" id="JBBYAF010000009">
    <property type="protein sequence ID" value="MEL3971901.1"/>
    <property type="molecule type" value="Genomic_DNA"/>
</dbReference>
<proteinExistence type="predicted"/>
<name>A0ABU9K812_9BACI</name>
<evidence type="ECO:0000313" key="3">
    <source>
        <dbReference type="Proteomes" id="UP001389717"/>
    </source>
</evidence>
<feature type="domain" description="N-acetyltransferase" evidence="1">
    <location>
        <begin position="79"/>
        <end position="245"/>
    </location>
</feature>
<evidence type="ECO:0000259" key="1">
    <source>
        <dbReference type="PROSITE" id="PS51186"/>
    </source>
</evidence>
<dbReference type="Gene3D" id="3.40.630.30">
    <property type="match status" value="1"/>
</dbReference>
<comment type="caution">
    <text evidence="2">The sequence shown here is derived from an EMBL/GenBank/DDBJ whole genome shotgun (WGS) entry which is preliminary data.</text>
</comment>
<dbReference type="PROSITE" id="PS51186">
    <property type="entry name" value="GNAT"/>
    <property type="match status" value="1"/>
</dbReference>
<accession>A0ABU9K812</accession>
<dbReference type="CDD" id="cd04301">
    <property type="entry name" value="NAT_SF"/>
    <property type="match status" value="1"/>
</dbReference>